<sequence>MHFTSCFASNAKLKAWTSLNPIQPLSFGLHNFLQLIQCIFFSSFVWPHQYFASVEFFVSNKALGILKIPIV</sequence>
<reference evidence="1 2" key="1">
    <citation type="journal article" date="2023" name="G3 (Bethesda)">
        <title>A haplotype-resolved chromosome-scale genome for Quercus rubra L. provides insights into the genetics of adaptive traits for red oak species.</title>
        <authorList>
            <person name="Kapoor B."/>
            <person name="Jenkins J."/>
            <person name="Schmutz J."/>
            <person name="Zhebentyayeva T."/>
            <person name="Kuelheim C."/>
            <person name="Coggeshall M."/>
            <person name="Heim C."/>
            <person name="Lasky J.R."/>
            <person name="Leites L."/>
            <person name="Islam-Faridi N."/>
            <person name="Romero-Severson J."/>
            <person name="DeLeo V.L."/>
            <person name="Lucas S.M."/>
            <person name="Lazic D."/>
            <person name="Gailing O."/>
            <person name="Carlson J."/>
            <person name="Staton M."/>
        </authorList>
    </citation>
    <scope>NUCLEOTIDE SEQUENCE [LARGE SCALE GENOMIC DNA]</scope>
    <source>
        <strain evidence="1">Pseudo-F2</strain>
    </source>
</reference>
<gene>
    <name evidence="1" type="ORF">RGQ29_017253</name>
</gene>
<dbReference type="AlphaFoldDB" id="A0AAN7ISZ9"/>
<accession>A0AAN7ISZ9</accession>
<protein>
    <submittedName>
        <fullName evidence="1">Uncharacterized protein</fullName>
    </submittedName>
</protein>
<proteinExistence type="predicted"/>
<dbReference type="Proteomes" id="UP001324115">
    <property type="component" value="Unassembled WGS sequence"/>
</dbReference>
<dbReference type="EMBL" id="JAXUIC010000004">
    <property type="protein sequence ID" value="KAK4593033.1"/>
    <property type="molecule type" value="Genomic_DNA"/>
</dbReference>
<evidence type="ECO:0000313" key="1">
    <source>
        <dbReference type="EMBL" id="KAK4593033.1"/>
    </source>
</evidence>
<name>A0AAN7ISZ9_QUERU</name>
<keyword evidence="2" id="KW-1185">Reference proteome</keyword>
<evidence type="ECO:0000313" key="2">
    <source>
        <dbReference type="Proteomes" id="UP001324115"/>
    </source>
</evidence>
<comment type="caution">
    <text evidence="1">The sequence shown here is derived from an EMBL/GenBank/DDBJ whole genome shotgun (WGS) entry which is preliminary data.</text>
</comment>
<organism evidence="1 2">
    <name type="scientific">Quercus rubra</name>
    <name type="common">Northern red oak</name>
    <name type="synonym">Quercus borealis</name>
    <dbReference type="NCBI Taxonomy" id="3512"/>
    <lineage>
        <taxon>Eukaryota</taxon>
        <taxon>Viridiplantae</taxon>
        <taxon>Streptophyta</taxon>
        <taxon>Embryophyta</taxon>
        <taxon>Tracheophyta</taxon>
        <taxon>Spermatophyta</taxon>
        <taxon>Magnoliopsida</taxon>
        <taxon>eudicotyledons</taxon>
        <taxon>Gunneridae</taxon>
        <taxon>Pentapetalae</taxon>
        <taxon>rosids</taxon>
        <taxon>fabids</taxon>
        <taxon>Fagales</taxon>
        <taxon>Fagaceae</taxon>
        <taxon>Quercus</taxon>
    </lineage>
</organism>